<evidence type="ECO:0000256" key="1">
    <source>
        <dbReference type="SAM" id="MobiDB-lite"/>
    </source>
</evidence>
<evidence type="ECO:0000256" key="2">
    <source>
        <dbReference type="SAM" id="Phobius"/>
    </source>
</evidence>
<protein>
    <submittedName>
        <fullName evidence="3">Uncharacterized protein</fullName>
    </submittedName>
</protein>
<keyword evidence="2" id="KW-1133">Transmembrane helix</keyword>
<dbReference type="AlphaFoldDB" id="A0ABD2N3X6"/>
<feature type="transmembrane region" description="Helical" evidence="2">
    <location>
        <begin position="146"/>
        <end position="167"/>
    </location>
</feature>
<evidence type="ECO:0000313" key="4">
    <source>
        <dbReference type="Proteomes" id="UP001516400"/>
    </source>
</evidence>
<dbReference type="EMBL" id="JABFTP020000062">
    <property type="protein sequence ID" value="KAL3273426.1"/>
    <property type="molecule type" value="Genomic_DNA"/>
</dbReference>
<sequence>MNENNTSENIPDQPAFNPPVNFEVFLILVKVLIAVMFIFPLAHYSMYRENSDEKLMEHMEKSAETDNLYNGSESTISDEIKKIKTRIILPPSCPASYILIILQELCADYSFRAINCIPEDFENLKKHQIPVSSARKNSAGDPRNNIVSFLTAVLLVVSLIAAFLELYKAKKQTPAKTKAPLTRKCSLADLTVLKHHRKEMVRRDSILECQEQDKQPANFKKAPPLQRSSSTPAEHINELSAYNVFNRSLDSRRNSVVDNQQFTNYSTIEYTNRSNVEARRCSILDSRKVSIVDGKFVDRYDSSGRRISIDITSSPERKHHSRLVHRH</sequence>
<keyword evidence="2" id="KW-0812">Transmembrane</keyword>
<gene>
    <name evidence="3" type="ORF">HHI36_014870</name>
</gene>
<evidence type="ECO:0000313" key="3">
    <source>
        <dbReference type="EMBL" id="KAL3273426.1"/>
    </source>
</evidence>
<proteinExistence type="predicted"/>
<keyword evidence="2" id="KW-0472">Membrane</keyword>
<reference evidence="3 4" key="1">
    <citation type="journal article" date="2021" name="BMC Biol.">
        <title>Horizontally acquired antibacterial genes associated with adaptive radiation of ladybird beetles.</title>
        <authorList>
            <person name="Li H.S."/>
            <person name="Tang X.F."/>
            <person name="Huang Y.H."/>
            <person name="Xu Z.Y."/>
            <person name="Chen M.L."/>
            <person name="Du X.Y."/>
            <person name="Qiu B.Y."/>
            <person name="Chen P.T."/>
            <person name="Zhang W."/>
            <person name="Slipinski A."/>
            <person name="Escalona H.E."/>
            <person name="Waterhouse R.M."/>
            <person name="Zwick A."/>
            <person name="Pang H."/>
        </authorList>
    </citation>
    <scope>NUCLEOTIDE SEQUENCE [LARGE SCALE GENOMIC DNA]</scope>
    <source>
        <strain evidence="3">SYSU2018</strain>
    </source>
</reference>
<name>A0ABD2N3X6_9CUCU</name>
<feature type="transmembrane region" description="Helical" evidence="2">
    <location>
        <begin position="24"/>
        <end position="46"/>
    </location>
</feature>
<dbReference type="Proteomes" id="UP001516400">
    <property type="component" value="Unassembled WGS sequence"/>
</dbReference>
<feature type="region of interest" description="Disordered" evidence="1">
    <location>
        <begin position="212"/>
        <end position="232"/>
    </location>
</feature>
<comment type="caution">
    <text evidence="3">The sequence shown here is derived from an EMBL/GenBank/DDBJ whole genome shotgun (WGS) entry which is preliminary data.</text>
</comment>
<accession>A0ABD2N3X6</accession>
<organism evidence="3 4">
    <name type="scientific">Cryptolaemus montrouzieri</name>
    <dbReference type="NCBI Taxonomy" id="559131"/>
    <lineage>
        <taxon>Eukaryota</taxon>
        <taxon>Metazoa</taxon>
        <taxon>Ecdysozoa</taxon>
        <taxon>Arthropoda</taxon>
        <taxon>Hexapoda</taxon>
        <taxon>Insecta</taxon>
        <taxon>Pterygota</taxon>
        <taxon>Neoptera</taxon>
        <taxon>Endopterygota</taxon>
        <taxon>Coleoptera</taxon>
        <taxon>Polyphaga</taxon>
        <taxon>Cucujiformia</taxon>
        <taxon>Coccinelloidea</taxon>
        <taxon>Coccinellidae</taxon>
        <taxon>Scymninae</taxon>
        <taxon>Scymnini</taxon>
        <taxon>Cryptolaemus</taxon>
    </lineage>
</organism>
<keyword evidence="4" id="KW-1185">Reference proteome</keyword>